<evidence type="ECO:0000256" key="1">
    <source>
        <dbReference type="ARBA" id="ARBA00004651"/>
    </source>
</evidence>
<dbReference type="Pfam" id="PF09721">
    <property type="entry name" value="Exosortase_EpsH"/>
    <property type="match status" value="1"/>
</dbReference>
<evidence type="ECO:0000256" key="5">
    <source>
        <dbReference type="ARBA" id="ARBA00022801"/>
    </source>
</evidence>
<feature type="transmembrane region" description="Helical" evidence="8">
    <location>
        <begin position="228"/>
        <end position="253"/>
    </location>
</feature>
<evidence type="ECO:0000256" key="4">
    <source>
        <dbReference type="ARBA" id="ARBA00022692"/>
    </source>
</evidence>
<evidence type="ECO:0000256" key="3">
    <source>
        <dbReference type="ARBA" id="ARBA00022670"/>
    </source>
</evidence>
<gene>
    <name evidence="10" type="ORF">V474_10765</name>
</gene>
<keyword evidence="7 8" id="KW-0472">Membrane</keyword>
<proteinExistence type="predicted"/>
<comment type="caution">
    <text evidence="10">The sequence shown here is derived from an EMBL/GenBank/DDBJ whole genome shotgun (WGS) entry which is preliminary data.</text>
</comment>
<dbReference type="AlphaFoldDB" id="A0A0J8AZU8"/>
<sequence length="524" mass="56343">MQSDVAALAAAPGRTWRALAPQWQAAVVRLSLAWLVLFAAFFADWAAMARQWWNISTYNHILLIPPIVGWLVWQRGPELERLTPRAWWPGLVLLGAAAFLWLLGAISGLDLARQAGAVAMLGACVPLLLGVRVSAGLLFPLCYLVFLVPVGEELVKVLQTITADITIALTHLSGIPAVIDGVFIDTPVGLFEVAEACSGVKFLIAMVAFGVLCANVCFLNLRRRAAMLAACVIVPILANGVRAWGTIYAAQIWGVEAAAGFDHIVYGWFFFAIVLALVIAGAWRFFDRPMNAPMIDAQAIAGKAWLGRLEAFDISGRAALAGIALVFAAVWGWAFAAETLEAPMPTRIDLPEVAGWTRSNYTPAIWWEPRGQGASHRLLGRYRDNAGHEVDVFIALYASQGEGSEAGGFGQGALMPKSAWSWQSSGPVMGGDMASGASERLLGNGRIERVAVTLYRTGSLLSGSNAQLKLAVIRDHLLFRARPTAMLILSAEDAPRGAAQHSISAFRASTGPIGPWVDRVIQLR</sequence>
<dbReference type="NCBIfam" id="TIGR02914">
    <property type="entry name" value="EpsI_fam"/>
    <property type="match status" value="1"/>
</dbReference>
<evidence type="ECO:0000313" key="10">
    <source>
        <dbReference type="EMBL" id="KMS59670.1"/>
    </source>
</evidence>
<feature type="transmembrane region" description="Helical" evidence="8">
    <location>
        <begin position="118"/>
        <end position="146"/>
    </location>
</feature>
<evidence type="ECO:0000256" key="6">
    <source>
        <dbReference type="ARBA" id="ARBA00022989"/>
    </source>
</evidence>
<feature type="transmembrane region" description="Helical" evidence="8">
    <location>
        <begin position="86"/>
        <end position="106"/>
    </location>
</feature>
<dbReference type="InterPro" id="IPR017540">
    <property type="entry name" value="Exosortase-1"/>
</dbReference>
<dbReference type="Proteomes" id="UP000052268">
    <property type="component" value="Unassembled WGS sequence"/>
</dbReference>
<reference evidence="10 11" key="1">
    <citation type="journal article" date="2015" name="G3 (Bethesda)">
        <title>Insights into Ongoing Evolution of the Hexachlorocyclohexane Catabolic Pathway from Comparative Genomics of Ten Sphingomonadaceae Strains.</title>
        <authorList>
            <person name="Pearce S.L."/>
            <person name="Oakeshott J.G."/>
            <person name="Pandey G."/>
        </authorList>
    </citation>
    <scope>NUCLEOTIDE SEQUENCE [LARGE SCALE GENOMIC DNA]</scope>
    <source>
        <strain evidence="10 11">LL02</strain>
    </source>
</reference>
<keyword evidence="4 8" id="KW-0812">Transmembrane</keyword>
<feature type="transmembrane region" description="Helical" evidence="8">
    <location>
        <begin position="318"/>
        <end position="336"/>
    </location>
</feature>
<dbReference type="NCBIfam" id="TIGR04178">
    <property type="entry name" value="exo_archaeo"/>
    <property type="match status" value="1"/>
</dbReference>
<protein>
    <submittedName>
        <fullName evidence="10">ABC transporter</fullName>
    </submittedName>
</protein>
<dbReference type="Pfam" id="PF11984">
    <property type="entry name" value="DUF3485"/>
    <property type="match status" value="1"/>
</dbReference>
<evidence type="ECO:0000256" key="8">
    <source>
        <dbReference type="SAM" id="Phobius"/>
    </source>
</evidence>
<dbReference type="OrthoDB" id="9797363at2"/>
<dbReference type="InterPro" id="IPR013426">
    <property type="entry name" value="EpsH-like"/>
</dbReference>
<evidence type="ECO:0000313" key="11">
    <source>
        <dbReference type="Proteomes" id="UP000052268"/>
    </source>
</evidence>
<evidence type="ECO:0000259" key="9">
    <source>
        <dbReference type="Pfam" id="PF11984"/>
    </source>
</evidence>
<comment type="subcellular location">
    <subcellularLocation>
        <location evidence="1">Cell membrane</location>
        <topology evidence="1">Multi-pass membrane protein</topology>
    </subcellularLocation>
</comment>
<keyword evidence="3" id="KW-0645">Protease</keyword>
<dbReference type="GO" id="GO:0005886">
    <property type="term" value="C:plasma membrane"/>
    <property type="evidence" value="ECO:0007669"/>
    <property type="project" value="UniProtKB-SubCell"/>
</dbReference>
<dbReference type="GO" id="GO:0008233">
    <property type="term" value="F:peptidase activity"/>
    <property type="evidence" value="ECO:0007669"/>
    <property type="project" value="UniProtKB-KW"/>
</dbReference>
<keyword evidence="2" id="KW-1003">Cell membrane</keyword>
<organism evidence="10 11">
    <name type="scientific">Novosphingobium barchaimii LL02</name>
    <dbReference type="NCBI Taxonomy" id="1114963"/>
    <lineage>
        <taxon>Bacteria</taxon>
        <taxon>Pseudomonadati</taxon>
        <taxon>Pseudomonadota</taxon>
        <taxon>Alphaproteobacteria</taxon>
        <taxon>Sphingomonadales</taxon>
        <taxon>Sphingomonadaceae</taxon>
        <taxon>Novosphingobium</taxon>
    </lineage>
</organism>
<feature type="transmembrane region" description="Helical" evidence="8">
    <location>
        <begin position="202"/>
        <end position="221"/>
    </location>
</feature>
<dbReference type="PATRIC" id="fig|1114963.3.peg.1058"/>
<dbReference type="NCBIfam" id="TIGR03109">
    <property type="entry name" value="exosort_XrtA"/>
    <property type="match status" value="1"/>
</dbReference>
<dbReference type="NCBIfam" id="TIGR02602">
    <property type="entry name" value="8TM_EpsH"/>
    <property type="match status" value="1"/>
</dbReference>
<feature type="transmembrane region" description="Helical" evidence="8">
    <location>
        <begin position="23"/>
        <end position="43"/>
    </location>
</feature>
<keyword evidence="6 8" id="KW-1133">Transmembrane helix</keyword>
<name>A0A0J8AZU8_9SPHN</name>
<keyword evidence="11" id="KW-1185">Reference proteome</keyword>
<dbReference type="InterPro" id="IPR014263">
    <property type="entry name" value="Methanolan_biosynth_EpsI"/>
</dbReference>
<dbReference type="RefSeq" id="WP_082699592.1">
    <property type="nucleotide sequence ID" value="NZ_KQ130452.1"/>
</dbReference>
<dbReference type="InterPro" id="IPR019127">
    <property type="entry name" value="Exosortase"/>
</dbReference>
<dbReference type="GO" id="GO:0006508">
    <property type="term" value="P:proteolysis"/>
    <property type="evidence" value="ECO:0007669"/>
    <property type="project" value="UniProtKB-KW"/>
</dbReference>
<evidence type="ECO:0000256" key="2">
    <source>
        <dbReference type="ARBA" id="ARBA00022475"/>
    </source>
</evidence>
<dbReference type="InterPro" id="IPR026392">
    <property type="entry name" value="Exo/Archaeosortase_dom"/>
</dbReference>
<feature type="domain" description="Methanolan biosynthesis EpsI" evidence="9">
    <location>
        <begin position="324"/>
        <end position="512"/>
    </location>
</feature>
<feature type="transmembrane region" description="Helical" evidence="8">
    <location>
        <begin position="55"/>
        <end position="74"/>
    </location>
</feature>
<evidence type="ECO:0000256" key="7">
    <source>
        <dbReference type="ARBA" id="ARBA00023136"/>
    </source>
</evidence>
<accession>A0A0J8AZU8</accession>
<feature type="transmembrane region" description="Helical" evidence="8">
    <location>
        <begin position="265"/>
        <end position="286"/>
    </location>
</feature>
<keyword evidence="5" id="KW-0378">Hydrolase</keyword>
<dbReference type="EMBL" id="JACU01000002">
    <property type="protein sequence ID" value="KMS59670.1"/>
    <property type="molecule type" value="Genomic_DNA"/>
</dbReference>